<dbReference type="RefSeq" id="WP_114562376.1">
    <property type="nucleotide sequence ID" value="NZ_CP031124.1"/>
</dbReference>
<proteinExistence type="predicted"/>
<keyword evidence="4 6" id="KW-1133">Transmembrane helix</keyword>
<evidence type="ECO:0000256" key="1">
    <source>
        <dbReference type="ARBA" id="ARBA00004651"/>
    </source>
</evidence>
<dbReference type="InterPro" id="IPR001123">
    <property type="entry name" value="LeuE-type"/>
</dbReference>
<feature type="transmembrane region" description="Helical" evidence="6">
    <location>
        <begin position="70"/>
        <end position="91"/>
    </location>
</feature>
<evidence type="ECO:0000256" key="4">
    <source>
        <dbReference type="ARBA" id="ARBA00022989"/>
    </source>
</evidence>
<evidence type="ECO:0000256" key="6">
    <source>
        <dbReference type="SAM" id="Phobius"/>
    </source>
</evidence>
<accession>A0A345D9V8</accession>
<evidence type="ECO:0000313" key="8">
    <source>
        <dbReference type="Proteomes" id="UP000252182"/>
    </source>
</evidence>
<dbReference type="PANTHER" id="PTHR30086">
    <property type="entry name" value="ARGININE EXPORTER PROTEIN ARGO"/>
    <property type="match status" value="1"/>
</dbReference>
<feature type="transmembrane region" description="Helical" evidence="6">
    <location>
        <begin position="189"/>
        <end position="206"/>
    </location>
</feature>
<feature type="transmembrane region" description="Helical" evidence="6">
    <location>
        <begin position="148"/>
        <end position="168"/>
    </location>
</feature>
<dbReference type="AlphaFoldDB" id="A0A345D9V8"/>
<reference evidence="8" key="1">
    <citation type="submission" date="2018-07" db="EMBL/GenBank/DDBJ databases">
        <authorList>
            <person name="Kim H."/>
        </authorList>
    </citation>
    <scope>NUCLEOTIDE SEQUENCE [LARGE SCALE GENOMIC DNA]</scope>
    <source>
        <strain evidence="8">F02</strain>
    </source>
</reference>
<keyword evidence="8" id="KW-1185">Reference proteome</keyword>
<keyword evidence="3 6" id="KW-0812">Transmembrane</keyword>
<organism evidence="7 8">
    <name type="scientific">Ephemeroptericola cinctiostellae</name>
    <dbReference type="NCBI Taxonomy" id="2268024"/>
    <lineage>
        <taxon>Bacteria</taxon>
        <taxon>Pseudomonadati</taxon>
        <taxon>Pseudomonadota</taxon>
        <taxon>Betaproteobacteria</taxon>
        <taxon>Burkholderiales</taxon>
        <taxon>Burkholderiaceae</taxon>
        <taxon>Ephemeroptericola</taxon>
    </lineage>
</organism>
<dbReference type="Pfam" id="PF01810">
    <property type="entry name" value="LysE"/>
    <property type="match status" value="1"/>
</dbReference>
<feature type="transmembrane region" description="Helical" evidence="6">
    <location>
        <begin position="39"/>
        <end position="63"/>
    </location>
</feature>
<dbReference type="GO" id="GO:0015171">
    <property type="term" value="F:amino acid transmembrane transporter activity"/>
    <property type="evidence" value="ECO:0007669"/>
    <property type="project" value="TreeGrafter"/>
</dbReference>
<evidence type="ECO:0000256" key="2">
    <source>
        <dbReference type="ARBA" id="ARBA00022475"/>
    </source>
</evidence>
<keyword evidence="2" id="KW-1003">Cell membrane</keyword>
<evidence type="ECO:0000256" key="5">
    <source>
        <dbReference type="ARBA" id="ARBA00023136"/>
    </source>
</evidence>
<name>A0A345D9V8_9BURK</name>
<dbReference type="PIRSF" id="PIRSF006324">
    <property type="entry name" value="LeuE"/>
    <property type="match status" value="1"/>
</dbReference>
<evidence type="ECO:0000313" key="7">
    <source>
        <dbReference type="EMBL" id="AXF85146.1"/>
    </source>
</evidence>
<dbReference type="KEGG" id="hyf:DTO96_100866"/>
<gene>
    <name evidence="7" type="primary">rhtB_3</name>
    <name evidence="7" type="ORF">DTO96_100866</name>
</gene>
<sequence>MTLAAFLLFLPTCIALNLVPGPNNVLSMNNATRFGFRPALFAGTGRLVAFAGMIVLAAVGLAAVLATSALFFLVLKVVGGMYLMWIAFSIWRSPVADMSVQDGQPIASIRRLTVQEFVCAASNPKAILIFTAIFPQFLNTNAALLPQFLIMGGTFLVFELATIALYAYAGLHLRKALSSAKGQRRFNRFSGGILGVIGLALLATHSPSSVTPSAP</sequence>
<dbReference type="OrthoDB" id="9804822at2"/>
<comment type="subcellular location">
    <subcellularLocation>
        <location evidence="1">Cell membrane</location>
        <topology evidence="1">Multi-pass membrane protein</topology>
    </subcellularLocation>
</comment>
<evidence type="ECO:0000256" key="3">
    <source>
        <dbReference type="ARBA" id="ARBA00022692"/>
    </source>
</evidence>
<dbReference type="Proteomes" id="UP000252182">
    <property type="component" value="Chromosome"/>
</dbReference>
<dbReference type="GO" id="GO:0005886">
    <property type="term" value="C:plasma membrane"/>
    <property type="evidence" value="ECO:0007669"/>
    <property type="project" value="UniProtKB-SubCell"/>
</dbReference>
<dbReference type="PANTHER" id="PTHR30086:SF20">
    <property type="entry name" value="ARGININE EXPORTER PROTEIN ARGO-RELATED"/>
    <property type="match status" value="1"/>
</dbReference>
<keyword evidence="5 6" id="KW-0472">Membrane</keyword>
<dbReference type="EMBL" id="CP031124">
    <property type="protein sequence ID" value="AXF85146.1"/>
    <property type="molecule type" value="Genomic_DNA"/>
</dbReference>
<protein>
    <submittedName>
        <fullName evidence="7">Homoserine/homoserine lactone efflux protein</fullName>
    </submittedName>
</protein>